<reference evidence="11 12" key="1">
    <citation type="submission" date="2020-08" db="EMBL/GenBank/DDBJ databases">
        <title>Genomic Encyclopedia of Type Strains, Phase III (KMG-III): the genomes of soil and plant-associated and newly described type strains.</title>
        <authorList>
            <person name="Whitman W."/>
        </authorList>
    </citation>
    <scope>NUCLEOTIDE SEQUENCE [LARGE SCALE GENOMIC DNA]</scope>
    <source>
        <strain evidence="11 12">CECT 8572</strain>
    </source>
</reference>
<dbReference type="EMBL" id="JACIBX010000011">
    <property type="protein sequence ID" value="MBB3713094.1"/>
    <property type="molecule type" value="Genomic_DNA"/>
</dbReference>
<feature type="transmembrane region" description="Helical" evidence="9">
    <location>
        <begin position="52"/>
        <end position="75"/>
    </location>
</feature>
<evidence type="ECO:0000256" key="7">
    <source>
        <dbReference type="ARBA" id="ARBA00023136"/>
    </source>
</evidence>
<protein>
    <submittedName>
        <fullName evidence="11">Lipopolysaccharide/colanic/teichoic acid biosynthesis glycosyltransferase</fullName>
    </submittedName>
</protein>
<evidence type="ECO:0000256" key="4">
    <source>
        <dbReference type="ARBA" id="ARBA00022679"/>
    </source>
</evidence>
<comment type="subcellular location">
    <subcellularLocation>
        <location evidence="1">Cell membrane</location>
    </subcellularLocation>
</comment>
<proteinExistence type="inferred from homology"/>
<dbReference type="PANTHER" id="PTHR30576">
    <property type="entry name" value="COLANIC BIOSYNTHESIS UDP-GLUCOSE LIPID CARRIER TRANSFERASE"/>
    <property type="match status" value="1"/>
</dbReference>
<keyword evidence="6 9" id="KW-1133">Transmembrane helix</keyword>
<evidence type="ECO:0000313" key="11">
    <source>
        <dbReference type="EMBL" id="MBB3713094.1"/>
    </source>
</evidence>
<dbReference type="Pfam" id="PF02397">
    <property type="entry name" value="Bac_transf"/>
    <property type="match status" value="1"/>
</dbReference>
<accession>A0ABR6HRC7</accession>
<dbReference type="RefSeq" id="WP_281372317.1">
    <property type="nucleotide sequence ID" value="NZ_JACIBX010000011.1"/>
</dbReference>
<evidence type="ECO:0000256" key="9">
    <source>
        <dbReference type="SAM" id="Phobius"/>
    </source>
</evidence>
<evidence type="ECO:0000256" key="8">
    <source>
        <dbReference type="ARBA" id="ARBA00023169"/>
    </source>
</evidence>
<name>A0ABR6HRC7_9RHOB</name>
<comment type="caution">
    <text evidence="11">The sequence shown here is derived from an EMBL/GenBank/DDBJ whole genome shotgun (WGS) entry which is preliminary data.</text>
</comment>
<dbReference type="Proteomes" id="UP000576152">
    <property type="component" value="Unassembled WGS sequence"/>
</dbReference>
<evidence type="ECO:0000313" key="12">
    <source>
        <dbReference type="Proteomes" id="UP000576152"/>
    </source>
</evidence>
<evidence type="ECO:0000259" key="10">
    <source>
        <dbReference type="Pfam" id="PF02397"/>
    </source>
</evidence>
<keyword evidence="3" id="KW-1003">Cell membrane</keyword>
<evidence type="ECO:0000256" key="3">
    <source>
        <dbReference type="ARBA" id="ARBA00022475"/>
    </source>
</evidence>
<evidence type="ECO:0000256" key="6">
    <source>
        <dbReference type="ARBA" id="ARBA00022989"/>
    </source>
</evidence>
<feature type="domain" description="Bacterial sugar transferase" evidence="10">
    <location>
        <begin position="47"/>
        <end position="235"/>
    </location>
</feature>
<keyword evidence="5 9" id="KW-0812">Transmembrane</keyword>
<dbReference type="InterPro" id="IPR003362">
    <property type="entry name" value="Bact_transf"/>
</dbReference>
<keyword evidence="7 9" id="KW-0472">Membrane</keyword>
<keyword evidence="8" id="KW-0270">Exopolysaccharide synthesis</keyword>
<evidence type="ECO:0000256" key="1">
    <source>
        <dbReference type="ARBA" id="ARBA00004236"/>
    </source>
</evidence>
<evidence type="ECO:0000256" key="5">
    <source>
        <dbReference type="ARBA" id="ARBA00022692"/>
    </source>
</evidence>
<keyword evidence="4" id="KW-0808">Transferase</keyword>
<organism evidence="11 12">
    <name type="scientific">Limimaricola variabilis</name>
    <dbReference type="NCBI Taxonomy" id="1492771"/>
    <lineage>
        <taxon>Bacteria</taxon>
        <taxon>Pseudomonadati</taxon>
        <taxon>Pseudomonadota</taxon>
        <taxon>Alphaproteobacteria</taxon>
        <taxon>Rhodobacterales</taxon>
        <taxon>Paracoccaceae</taxon>
        <taxon>Limimaricola</taxon>
    </lineage>
</organism>
<sequence length="240" mass="27561">MSETGRTEGRALAKDILMAGRSGDRAGRTARLVTASPLEGFYRHRAKRWVDLALTLLAILPVSLLIGVIAALVVLEGGRPFYLQPRVGRDGRVFRMIKIRTMVRDAEAALERHLETDPDARQEWDHHQKLRHDPRVTRLGRFLRRSSLDELPQFFNVLRGDMTLVGPRPFMPGQQHFYPGTEYYRMRPGITGFWQTSVRNEASFVQRATYDRSYYQALSLPTDLRVLLRTARVVWRGSGQ</sequence>
<keyword evidence="12" id="KW-1185">Reference proteome</keyword>
<dbReference type="PANTHER" id="PTHR30576:SF4">
    <property type="entry name" value="UNDECAPRENYL-PHOSPHATE GALACTOSE PHOSPHOTRANSFERASE"/>
    <property type="match status" value="1"/>
</dbReference>
<gene>
    <name evidence="11" type="ORF">FHS00_002695</name>
</gene>
<comment type="similarity">
    <text evidence="2">Belongs to the bacterial sugar transferase family.</text>
</comment>
<evidence type="ECO:0000256" key="2">
    <source>
        <dbReference type="ARBA" id="ARBA00006464"/>
    </source>
</evidence>